<dbReference type="GeneTree" id="ENSGT00390000008158"/>
<protein>
    <submittedName>
        <fullName evidence="1">Rapunzel 4</fullName>
    </submittedName>
</protein>
<dbReference type="Ensembl" id="ENSOSIT00000025075.1">
    <property type="protein sequence ID" value="ENSOSIP00000023741.1"/>
    <property type="gene ID" value="ENSOSIG00000012485.1"/>
</dbReference>
<keyword evidence="2" id="KW-1185">Reference proteome</keyword>
<proteinExistence type="predicted"/>
<evidence type="ECO:0000313" key="1">
    <source>
        <dbReference type="Ensembl" id="ENSOSIP00000023741.1"/>
    </source>
</evidence>
<dbReference type="PANTHER" id="PTHR40472:SF9">
    <property type="entry name" value="RAPUNZEL 4"/>
    <property type="match status" value="1"/>
</dbReference>
<reference evidence="1" key="1">
    <citation type="submission" date="2025-08" db="UniProtKB">
        <authorList>
            <consortium name="Ensembl"/>
        </authorList>
    </citation>
    <scope>IDENTIFICATION</scope>
</reference>
<dbReference type="InterPro" id="IPR039051">
    <property type="entry name" value="SE-CTX-like"/>
</dbReference>
<reference evidence="1" key="2">
    <citation type="submission" date="2025-09" db="UniProtKB">
        <authorList>
            <consortium name="Ensembl"/>
        </authorList>
    </citation>
    <scope>IDENTIFICATION</scope>
</reference>
<sequence length="405" mass="47553">MQMLFFCYLAYKIYKQKMEDLKNFLSENKEGVKKMMDMLETGANKAATIIGDFSPIFSVVSPLVQLVLNDVESTEAVFMREQFEKVGNHIEKVSEDINRINKEIRKKAVDNKLFSVEETITHQFRKYMEFLKDNSEYRKNAFLEHYKNSGGEEQIEELYKIVEGNYFHGEPLLKVILSYEESSRRPVEEYCNQLRCLFCMGIIALLGHAALIKSDKQEKLVKKWSETMRVVQEKMNTVITECIVSFPRHAKTDCQRLVRDQKEDLTNKQRADALIEMLKKKYDWVGWSVRVYKSGSSFFSIKKKCECPTGTSRFQVTTTDKKLKIWVSYSTSLKPLNKNLIQQFIQSQKKPTVENIAEYLFEKLPGDWMVHTVNSCKDLACSWSFTDECLYYEKRKNLHVWVHSF</sequence>
<dbReference type="AlphaFoldDB" id="A0A8C7Y8B4"/>
<organism evidence="1 2">
    <name type="scientific">Oryzias sinensis</name>
    <name type="common">Chinese medaka</name>
    <dbReference type="NCBI Taxonomy" id="183150"/>
    <lineage>
        <taxon>Eukaryota</taxon>
        <taxon>Metazoa</taxon>
        <taxon>Chordata</taxon>
        <taxon>Craniata</taxon>
        <taxon>Vertebrata</taxon>
        <taxon>Euteleostomi</taxon>
        <taxon>Actinopterygii</taxon>
        <taxon>Neopterygii</taxon>
        <taxon>Teleostei</taxon>
        <taxon>Neoteleostei</taxon>
        <taxon>Acanthomorphata</taxon>
        <taxon>Ovalentaria</taxon>
        <taxon>Atherinomorphae</taxon>
        <taxon>Beloniformes</taxon>
        <taxon>Adrianichthyidae</taxon>
        <taxon>Oryziinae</taxon>
        <taxon>Oryzias</taxon>
    </lineage>
</organism>
<accession>A0A8C7Y8B4</accession>
<dbReference type="PANTHER" id="PTHR40472">
    <property type="entry name" value="RICIN B-TYPE LECTIN DOMAIN-CONTAINING PROTEIN"/>
    <property type="match status" value="1"/>
</dbReference>
<evidence type="ECO:0000313" key="2">
    <source>
        <dbReference type="Proteomes" id="UP000694383"/>
    </source>
</evidence>
<name>A0A8C7Y8B4_9TELE</name>
<dbReference type="Proteomes" id="UP000694383">
    <property type="component" value="Unplaced"/>
</dbReference>